<dbReference type="InterPro" id="IPR011701">
    <property type="entry name" value="MFS"/>
</dbReference>
<dbReference type="PANTHER" id="PTHR11360">
    <property type="entry name" value="MONOCARBOXYLATE TRANSPORTER"/>
    <property type="match status" value="1"/>
</dbReference>
<dbReference type="SUPFAM" id="SSF103473">
    <property type="entry name" value="MFS general substrate transporter"/>
    <property type="match status" value="1"/>
</dbReference>
<feature type="transmembrane region" description="Helical" evidence="1">
    <location>
        <begin position="714"/>
        <end position="737"/>
    </location>
</feature>
<feature type="transmembrane region" description="Helical" evidence="1">
    <location>
        <begin position="555"/>
        <end position="579"/>
    </location>
</feature>
<feature type="transmembrane region" description="Helical" evidence="1">
    <location>
        <begin position="378"/>
        <end position="401"/>
    </location>
</feature>
<feature type="transmembrane region" description="Helical" evidence="1">
    <location>
        <begin position="622"/>
        <end position="642"/>
    </location>
</feature>
<name>G7Y4F7_CLOSI</name>
<dbReference type="AlphaFoldDB" id="G7Y4F7"/>
<dbReference type="Pfam" id="PF07690">
    <property type="entry name" value="MFS_1"/>
    <property type="match status" value="1"/>
</dbReference>
<dbReference type="PANTHER" id="PTHR11360:SF284">
    <property type="entry name" value="EG:103B4.3 PROTEIN-RELATED"/>
    <property type="match status" value="1"/>
</dbReference>
<reference evidence="2" key="1">
    <citation type="journal article" date="2011" name="Genome Biol.">
        <title>The draft genome of the carcinogenic human liver fluke Clonorchis sinensis.</title>
        <authorList>
            <person name="Wang X."/>
            <person name="Chen W."/>
            <person name="Huang Y."/>
            <person name="Sun J."/>
            <person name="Men J."/>
            <person name="Liu H."/>
            <person name="Luo F."/>
            <person name="Guo L."/>
            <person name="Lv X."/>
            <person name="Deng C."/>
            <person name="Zhou C."/>
            <person name="Fan Y."/>
            <person name="Li X."/>
            <person name="Huang L."/>
            <person name="Hu Y."/>
            <person name="Liang C."/>
            <person name="Hu X."/>
            <person name="Xu J."/>
            <person name="Yu X."/>
        </authorList>
    </citation>
    <scope>NUCLEOTIDE SEQUENCE [LARGE SCALE GENOMIC DNA]</scope>
    <source>
        <strain evidence="2">Henan</strain>
    </source>
</reference>
<sequence length="770" mass="86449">MKWALRTNLSTINCFLDVVRVSVRSEWSHDEFTTYFRPLHYDCSVIRCASMINMHTLYTCRDRLCINLKSYLSSIRRRGTLEKKGNNQMHSGNVNTTKTVPSQLVTPSLYTVSRALINGHTAGPSTSTSLYYHHSKLLIFSNAVFLSIFHTSVSSSDNSSSGRALLYSIPLQIFRQCAMERCECALAMGVFDQLVAGFTEEWSSLKELIMNGLNDLYNCIPATMDYSISAVVRIDMARKTTNEDAFPLALVLIEPPFRCLTAIPPEGSTRAGILSGFPSLDRGSREAEVGFEPRTFRGHQMCFKVEQQKGLCGFTHPMISHDCGNMRRRPDIRNALLIRSLEIRRQPTTGFVLLGVYQASVSDSHSDRRLRLGILHSLFQLVGFGIGLAYMSAVVSVTVNFEEKRPIAMGVVTCGTGVGCACLSTLMPTVISKIGWKNSMYILAAIAFTTVIYSVLLRSKARHVSIRPSLNLPVIMPQLMALDSNLSETPKMPSQIMSSTFAFFSTWDVEQAKKRMYLTSFLGNVGSFVYLEGLDNFLKSKSRANKEPLRLLKNFQFIILFLASFFFAFTFMTPIVYLFDRLRQKGIPDENISLILSAYGVFGAIARLSMGIISSFSWCKKHIFLFFWIIISSVSNIASNYMTTTWNFALFSCTLATAQGAFIVLQPLMLVEIVLQEDLTDALGLMLLASGTGYLIGTPMMALVFDHWKTYEACYFACGVILAFTALLTTTIVIAYIRQVLMEKYERRLKMRLANQMSNWIRQESSSSQE</sequence>
<proteinExistence type="predicted"/>
<feature type="transmembrane region" description="Helical" evidence="1">
    <location>
        <begin position="682"/>
        <end position="702"/>
    </location>
</feature>
<keyword evidence="1" id="KW-1133">Transmembrane helix</keyword>
<evidence type="ECO:0000313" key="3">
    <source>
        <dbReference type="Proteomes" id="UP000008909"/>
    </source>
</evidence>
<keyword evidence="1" id="KW-0812">Transmembrane</keyword>
<organism evidence="2 3">
    <name type="scientific">Clonorchis sinensis</name>
    <name type="common">Chinese liver fluke</name>
    <dbReference type="NCBI Taxonomy" id="79923"/>
    <lineage>
        <taxon>Eukaryota</taxon>
        <taxon>Metazoa</taxon>
        <taxon>Spiralia</taxon>
        <taxon>Lophotrochozoa</taxon>
        <taxon>Platyhelminthes</taxon>
        <taxon>Trematoda</taxon>
        <taxon>Digenea</taxon>
        <taxon>Opisthorchiida</taxon>
        <taxon>Opisthorchiata</taxon>
        <taxon>Opisthorchiidae</taxon>
        <taxon>Clonorchis</taxon>
    </lineage>
</organism>
<gene>
    <name evidence="2" type="ORF">CLF_100869</name>
</gene>
<dbReference type="InterPro" id="IPR050327">
    <property type="entry name" value="Proton-linked_MCT"/>
</dbReference>
<dbReference type="Gene3D" id="1.20.1250.20">
    <property type="entry name" value="MFS general substrate transporter like domains"/>
    <property type="match status" value="1"/>
</dbReference>
<dbReference type="GO" id="GO:0008028">
    <property type="term" value="F:monocarboxylic acid transmembrane transporter activity"/>
    <property type="evidence" value="ECO:0007669"/>
    <property type="project" value="TreeGrafter"/>
</dbReference>
<evidence type="ECO:0000256" key="1">
    <source>
        <dbReference type="SAM" id="Phobius"/>
    </source>
</evidence>
<feature type="transmembrane region" description="Helical" evidence="1">
    <location>
        <begin position="439"/>
        <end position="457"/>
    </location>
</feature>
<accession>G7Y4F7</accession>
<reference key="2">
    <citation type="submission" date="2011-10" db="EMBL/GenBank/DDBJ databases">
        <title>The genome and transcriptome sequence of Clonorchis sinensis provide insights into the carcinogenic liver fluke.</title>
        <authorList>
            <person name="Wang X."/>
            <person name="Huang Y."/>
            <person name="Chen W."/>
            <person name="Liu H."/>
            <person name="Guo L."/>
            <person name="Chen Y."/>
            <person name="Luo F."/>
            <person name="Zhou W."/>
            <person name="Sun J."/>
            <person name="Mao Q."/>
            <person name="Liang P."/>
            <person name="Zhou C."/>
            <person name="Tian Y."/>
            <person name="Men J."/>
            <person name="Lv X."/>
            <person name="Huang L."/>
            <person name="Zhou J."/>
            <person name="Hu Y."/>
            <person name="Li R."/>
            <person name="Zhang F."/>
            <person name="Lei H."/>
            <person name="Li X."/>
            <person name="Hu X."/>
            <person name="Liang C."/>
            <person name="Xu J."/>
            <person name="Wu Z."/>
            <person name="Yu X."/>
        </authorList>
    </citation>
    <scope>NUCLEOTIDE SEQUENCE</scope>
    <source>
        <strain>Henan</strain>
    </source>
</reference>
<keyword evidence="3" id="KW-1185">Reference proteome</keyword>
<evidence type="ECO:0000313" key="2">
    <source>
        <dbReference type="EMBL" id="GAA47843.1"/>
    </source>
</evidence>
<dbReference type="EMBL" id="DF142856">
    <property type="protein sequence ID" value="GAA47843.1"/>
    <property type="molecule type" value="Genomic_DNA"/>
</dbReference>
<dbReference type="Proteomes" id="UP000008909">
    <property type="component" value="Unassembled WGS sequence"/>
</dbReference>
<feature type="transmembrane region" description="Helical" evidence="1">
    <location>
        <begin position="407"/>
        <end position="427"/>
    </location>
</feature>
<keyword evidence="1" id="KW-0472">Membrane</keyword>
<dbReference type="InterPro" id="IPR036259">
    <property type="entry name" value="MFS_trans_sf"/>
</dbReference>
<protein>
    <submittedName>
        <fullName evidence="2">Monocarboxylate transporter 3</fullName>
    </submittedName>
</protein>
<feature type="transmembrane region" description="Helical" evidence="1">
    <location>
        <begin position="648"/>
        <end position="670"/>
    </location>
</feature>
<feature type="transmembrane region" description="Helical" evidence="1">
    <location>
        <begin position="591"/>
        <end position="610"/>
    </location>
</feature>